<keyword evidence="3" id="KW-0804">Transcription</keyword>
<dbReference type="SUPFAM" id="SSF47413">
    <property type="entry name" value="lambda repressor-like DNA-binding domains"/>
    <property type="match status" value="1"/>
</dbReference>
<organism evidence="6 7">
    <name type="scientific">Marinicrinis sediminis</name>
    <dbReference type="NCBI Taxonomy" id="1652465"/>
    <lineage>
        <taxon>Bacteria</taxon>
        <taxon>Bacillati</taxon>
        <taxon>Bacillota</taxon>
        <taxon>Bacilli</taxon>
        <taxon>Bacillales</taxon>
        <taxon>Paenibacillaceae</taxon>
    </lineage>
</organism>
<dbReference type="PROSITE" id="PS50943">
    <property type="entry name" value="HTH_CROC1"/>
    <property type="match status" value="1"/>
</dbReference>
<dbReference type="GO" id="GO:0003677">
    <property type="term" value="F:DNA binding"/>
    <property type="evidence" value="ECO:0007669"/>
    <property type="project" value="UniProtKB-KW"/>
</dbReference>
<dbReference type="Gene3D" id="3.40.50.2300">
    <property type="match status" value="2"/>
</dbReference>
<reference evidence="7" key="1">
    <citation type="journal article" date="2019" name="Int. J. Syst. Evol. Microbiol.">
        <title>The Global Catalogue of Microorganisms (GCM) 10K type strain sequencing project: providing services to taxonomists for standard genome sequencing and annotation.</title>
        <authorList>
            <consortium name="The Broad Institute Genomics Platform"/>
            <consortium name="The Broad Institute Genome Sequencing Center for Infectious Disease"/>
            <person name="Wu L."/>
            <person name="Ma J."/>
        </authorList>
    </citation>
    <scope>NUCLEOTIDE SEQUENCE [LARGE SCALE GENOMIC DNA]</scope>
    <source>
        <strain evidence="7">KCTC 33676</strain>
    </source>
</reference>
<accession>A0ABW5RAD2</accession>
<dbReference type="Gene3D" id="1.10.260.40">
    <property type="entry name" value="lambda repressor-like DNA-binding domains"/>
    <property type="match status" value="1"/>
</dbReference>
<dbReference type="InterPro" id="IPR028082">
    <property type="entry name" value="Peripla_BP_I"/>
</dbReference>
<evidence type="ECO:0000313" key="6">
    <source>
        <dbReference type="EMBL" id="MFD2671067.1"/>
    </source>
</evidence>
<dbReference type="CDD" id="cd01392">
    <property type="entry name" value="HTH_LacI"/>
    <property type="match status" value="1"/>
</dbReference>
<dbReference type="PROSITE" id="PS50932">
    <property type="entry name" value="HTH_LACI_2"/>
    <property type="match status" value="1"/>
</dbReference>
<dbReference type="Pfam" id="PF13377">
    <property type="entry name" value="Peripla_BP_3"/>
    <property type="match status" value="1"/>
</dbReference>
<dbReference type="PANTHER" id="PTHR30146">
    <property type="entry name" value="LACI-RELATED TRANSCRIPTIONAL REPRESSOR"/>
    <property type="match status" value="1"/>
</dbReference>
<evidence type="ECO:0000259" key="4">
    <source>
        <dbReference type="PROSITE" id="PS50932"/>
    </source>
</evidence>
<dbReference type="InterPro" id="IPR010982">
    <property type="entry name" value="Lambda_DNA-bd_dom_sf"/>
</dbReference>
<dbReference type="SMART" id="SM00354">
    <property type="entry name" value="HTH_LACI"/>
    <property type="match status" value="1"/>
</dbReference>
<proteinExistence type="predicted"/>
<keyword evidence="7" id="KW-1185">Reference proteome</keyword>
<dbReference type="Pfam" id="PF00356">
    <property type="entry name" value="LacI"/>
    <property type="match status" value="1"/>
</dbReference>
<dbReference type="PANTHER" id="PTHR30146:SF24">
    <property type="entry name" value="XYLOSE OPERON REGULATORY PROTEIN"/>
    <property type="match status" value="1"/>
</dbReference>
<evidence type="ECO:0000313" key="7">
    <source>
        <dbReference type="Proteomes" id="UP001597497"/>
    </source>
</evidence>
<keyword evidence="2 6" id="KW-0238">DNA-binding</keyword>
<dbReference type="EMBL" id="JBHUMM010000009">
    <property type="protein sequence ID" value="MFD2671067.1"/>
    <property type="molecule type" value="Genomic_DNA"/>
</dbReference>
<keyword evidence="1" id="KW-0805">Transcription regulation</keyword>
<protein>
    <submittedName>
        <fullName evidence="6">LacI family DNA-binding transcriptional regulator</fullName>
    </submittedName>
</protein>
<dbReference type="SUPFAM" id="SSF53822">
    <property type="entry name" value="Periplasmic binding protein-like I"/>
    <property type="match status" value="1"/>
</dbReference>
<evidence type="ECO:0000256" key="1">
    <source>
        <dbReference type="ARBA" id="ARBA00023015"/>
    </source>
</evidence>
<dbReference type="Proteomes" id="UP001597497">
    <property type="component" value="Unassembled WGS sequence"/>
</dbReference>
<dbReference type="InterPro" id="IPR001387">
    <property type="entry name" value="Cro/C1-type_HTH"/>
</dbReference>
<comment type="caution">
    <text evidence="6">The sequence shown here is derived from an EMBL/GenBank/DDBJ whole genome shotgun (WGS) entry which is preliminary data.</text>
</comment>
<sequence length="341" mass="37541">MKRITMKDVALKAGVSTAAVSYVLNGKEGKVSETTLLKIQQAMAELNYIPDYSARSLASNRSNLIGVVIPQTEDQAQLLLENPFYSDLVCGIESQLRLKNYHLILSGVDKDKGYLDVSMQRNLDGAIIMGIYQEGFYEELKKVDIPIVLVDSYIEDAYFTTLGIDDEHGGKMATEHLLESGHTNIALVTGAIRKGGVIEKRYAGYRQALREANIFYNPDNVFEGSVSYEYGVEAGRLIAQDHPHITAVCATSDMVAIGVINGLNEFGKRVPDDISIIGFDDISYAKTFIPHLTTIGQHISSRGVMAAQLLIEAIEGKRESKQSNIVLPIELIKRDSVKVIP</sequence>
<name>A0ABW5RAD2_9BACL</name>
<feature type="domain" description="HTH cro/C1-type" evidence="5">
    <location>
        <begin position="2"/>
        <end position="49"/>
    </location>
</feature>
<evidence type="ECO:0000256" key="3">
    <source>
        <dbReference type="ARBA" id="ARBA00023163"/>
    </source>
</evidence>
<evidence type="ECO:0000259" key="5">
    <source>
        <dbReference type="PROSITE" id="PS50943"/>
    </source>
</evidence>
<dbReference type="PROSITE" id="PS00356">
    <property type="entry name" value="HTH_LACI_1"/>
    <property type="match status" value="1"/>
</dbReference>
<dbReference type="CDD" id="cd06267">
    <property type="entry name" value="PBP1_LacI_sugar_binding-like"/>
    <property type="match status" value="1"/>
</dbReference>
<feature type="domain" description="HTH lacI-type" evidence="4">
    <location>
        <begin position="4"/>
        <end position="59"/>
    </location>
</feature>
<gene>
    <name evidence="6" type="ORF">ACFSUC_05560</name>
</gene>
<dbReference type="InterPro" id="IPR000843">
    <property type="entry name" value="HTH_LacI"/>
</dbReference>
<evidence type="ECO:0000256" key="2">
    <source>
        <dbReference type="ARBA" id="ARBA00023125"/>
    </source>
</evidence>
<dbReference type="InterPro" id="IPR046335">
    <property type="entry name" value="LacI/GalR-like_sensor"/>
</dbReference>
<dbReference type="RefSeq" id="WP_379928497.1">
    <property type="nucleotide sequence ID" value="NZ_JBHUMM010000009.1"/>
</dbReference>